<keyword evidence="2 4" id="KW-0378">Hydrolase</keyword>
<dbReference type="InterPro" id="IPR017853">
    <property type="entry name" value="GH"/>
</dbReference>
<comment type="caution">
    <text evidence="4">The sequence shown here is derived from an EMBL/GenBank/DDBJ whole genome shotgun (WGS) entry which is preliminary data.</text>
</comment>
<dbReference type="FunFam" id="2.60.40.10:FF:000495">
    <property type="entry name" value="Periplasmic beta-glucosidase"/>
    <property type="match status" value="1"/>
</dbReference>
<evidence type="ECO:0000313" key="4">
    <source>
        <dbReference type="EMBL" id="OIR15057.1"/>
    </source>
</evidence>
<dbReference type="InterPro" id="IPR036962">
    <property type="entry name" value="Glyco_hydro_3_N_sf"/>
</dbReference>
<dbReference type="Gene3D" id="3.20.20.300">
    <property type="entry name" value="Glycoside hydrolase, family 3, N-terminal domain"/>
    <property type="match status" value="1"/>
</dbReference>
<dbReference type="Pfam" id="PF01915">
    <property type="entry name" value="Glyco_hydro_3_C"/>
    <property type="match status" value="1"/>
</dbReference>
<dbReference type="Pfam" id="PF00933">
    <property type="entry name" value="Glyco_hydro_3"/>
    <property type="match status" value="1"/>
</dbReference>
<dbReference type="InterPro" id="IPR001764">
    <property type="entry name" value="Glyco_hydro_3_N"/>
</dbReference>
<evidence type="ECO:0000256" key="1">
    <source>
        <dbReference type="ARBA" id="ARBA00005336"/>
    </source>
</evidence>
<comment type="similarity">
    <text evidence="1">Belongs to the glycosyl hydrolase 3 family.</text>
</comment>
<dbReference type="GO" id="GO:0008422">
    <property type="term" value="F:beta-glucosidase activity"/>
    <property type="evidence" value="ECO:0007669"/>
    <property type="project" value="UniProtKB-EC"/>
</dbReference>
<feature type="domain" description="Fibronectin type III-like" evidence="3">
    <location>
        <begin position="633"/>
        <end position="703"/>
    </location>
</feature>
<dbReference type="Gene3D" id="2.60.40.10">
    <property type="entry name" value="Immunoglobulins"/>
    <property type="match status" value="1"/>
</dbReference>
<dbReference type="InterPro" id="IPR002772">
    <property type="entry name" value="Glyco_hydro_3_C"/>
</dbReference>
<evidence type="ECO:0000259" key="3">
    <source>
        <dbReference type="SMART" id="SM01217"/>
    </source>
</evidence>
<organism evidence="4">
    <name type="scientific">mine drainage metagenome</name>
    <dbReference type="NCBI Taxonomy" id="410659"/>
    <lineage>
        <taxon>unclassified sequences</taxon>
        <taxon>metagenomes</taxon>
        <taxon>ecological metagenomes</taxon>
    </lineage>
</organism>
<dbReference type="InterPro" id="IPR013783">
    <property type="entry name" value="Ig-like_fold"/>
</dbReference>
<dbReference type="EC" id="3.2.1.21" evidence="4"/>
<accession>A0A1J5T2F4</accession>
<protein>
    <submittedName>
        <fullName evidence="4">Thermostable beta-glucosidase B</fullName>
        <ecNumber evidence="4">3.2.1.21</ecNumber>
    </submittedName>
</protein>
<reference evidence="4" key="1">
    <citation type="submission" date="2016-10" db="EMBL/GenBank/DDBJ databases">
        <title>Sequence of Gallionella enrichment culture.</title>
        <authorList>
            <person name="Poehlein A."/>
            <person name="Muehling M."/>
            <person name="Daniel R."/>
        </authorList>
    </citation>
    <scope>NUCLEOTIDE SEQUENCE</scope>
</reference>
<name>A0A1J5T2F4_9ZZZZ</name>
<dbReference type="PANTHER" id="PTHR42715:SF10">
    <property type="entry name" value="BETA-GLUCOSIDASE"/>
    <property type="match status" value="1"/>
</dbReference>
<dbReference type="Pfam" id="PF14310">
    <property type="entry name" value="Fn3-like"/>
    <property type="match status" value="1"/>
</dbReference>
<dbReference type="EMBL" id="MLJW01000010">
    <property type="protein sequence ID" value="OIR15057.1"/>
    <property type="molecule type" value="Genomic_DNA"/>
</dbReference>
<dbReference type="AlphaFoldDB" id="A0A1J5T2F4"/>
<dbReference type="InterPro" id="IPR050288">
    <property type="entry name" value="Cellulose_deg_GH3"/>
</dbReference>
<dbReference type="SUPFAM" id="SSF51445">
    <property type="entry name" value="(Trans)glycosidases"/>
    <property type="match status" value="1"/>
</dbReference>
<proteinExistence type="inferred from homology"/>
<evidence type="ECO:0000256" key="2">
    <source>
        <dbReference type="ARBA" id="ARBA00022801"/>
    </source>
</evidence>
<dbReference type="Gene3D" id="3.40.50.1700">
    <property type="entry name" value="Glycoside hydrolase family 3 C-terminal domain"/>
    <property type="match status" value="1"/>
</dbReference>
<sequence>MPIARGFVQRPCFLPMISPSHSLFALCLFLVGAFVVRAEPSFKTPVSYEEATRRADELLAKMTVQQKIELISGHHSFYTKGFPELGIPSFYMSDATMGVHIRPNISGSLAKSTAFPASIGMAATWDPRLIGEVGRSIGEEARAGGIAFLLGPGMNMYRQSQDGRSFEFFGEDPRLCADMISHYVTGVLETGTIPTLKHFIGNESDWHRRTSDSVIDERTLHEVYMVPFQAGIDAGAMAVMTAYNQLNGEWCGQSNTVIHQLLRKDLGYKWLVMTDWWSVWDAKKIIKSGQDLEMPGDNFIKADAYRLLKEGKVTEAEIDGMAHNILRTCIAMGLMDRPVKDTYYLERYPEHAATALETAREAIVLLKSSDHMLPLRRDAKGTILLTGTFATEMARGGGSAQVEGYDNITMLDALKAVYGTRLEYVEVPTDDQIRTADAVLLSTGTRDTEGADRPFDLPAAEEKEAVRVTSLNPHTIVIVNSGGGVNMSAWNDKAAAVVYAWYPGQNGNRALAEILCGEVNPSGKLPISIERSFSDAPGYGTTMPPGSKFYTGWGPDNDMSQPIHKVVYHEGVFIGYRWYQEKGIKPLYAFGHGLSYTTFSYSNLSVTPDRLRTDGQVTVQFTVTNTGKSEGAEVAQLYVGQPKCPVPMPRMELKGFSRVMLAPGQSQVVTLRLLPSDLAYWDVASHGWKTAAGPVRVYVGGASDQISLEGGFTLK</sequence>
<dbReference type="GO" id="GO:0005975">
    <property type="term" value="P:carbohydrate metabolic process"/>
    <property type="evidence" value="ECO:0007669"/>
    <property type="project" value="InterPro"/>
</dbReference>
<dbReference type="SMART" id="SM01217">
    <property type="entry name" value="Fn3_like"/>
    <property type="match status" value="1"/>
</dbReference>
<dbReference type="PANTHER" id="PTHR42715">
    <property type="entry name" value="BETA-GLUCOSIDASE"/>
    <property type="match status" value="1"/>
</dbReference>
<dbReference type="InterPro" id="IPR036881">
    <property type="entry name" value="Glyco_hydro_3_C_sf"/>
</dbReference>
<dbReference type="SUPFAM" id="SSF52279">
    <property type="entry name" value="Beta-D-glucan exohydrolase, C-terminal domain"/>
    <property type="match status" value="1"/>
</dbReference>
<keyword evidence="4" id="KW-0326">Glycosidase</keyword>
<dbReference type="PRINTS" id="PR00133">
    <property type="entry name" value="GLHYDRLASE3"/>
</dbReference>
<dbReference type="InterPro" id="IPR026891">
    <property type="entry name" value="Fn3-like"/>
</dbReference>
<gene>
    <name evidence="4" type="primary">bglB_1</name>
    <name evidence="4" type="ORF">GALL_41760</name>
</gene>